<dbReference type="Gene3D" id="3.40.50.1820">
    <property type="entry name" value="alpha/beta hydrolase"/>
    <property type="match status" value="1"/>
</dbReference>
<evidence type="ECO:0000259" key="2">
    <source>
        <dbReference type="Pfam" id="PF00561"/>
    </source>
</evidence>
<sequence length="329" mass="36123">MRFILILAALIWAAPIFASSRCDVAADTQFSDVGDVQLAYQSVGLERDPALLLVMGLGGQLINWPDEVVVSLCEQGFRVIRFDNRDVGLTRWNRSPLRRNLGFELVRYRLGLPVDAAYSLRDMAGDALRLMDSLGIERFHVLGASMGGMIAQHLADLAPQRVMSLTLVMTSSGAAGLPAPNSDLLELLSRREANNREQALEQQADLLAALSSPQVKDDRAVLLQQARQSYDRSFNPDGVKRQLIAILAEPSRVEMLNRLRVPTLVVHGTADPLLPVMHGVHVAAHIKGSELKLIPGLAHRFQEAFKEPILSAVLPYLQAHRGDTHLAGL</sequence>
<keyword evidence="4" id="KW-1185">Reference proteome</keyword>
<proteinExistence type="predicted"/>
<accession>A0ABZ2RJK0</accession>
<name>A0ABZ2RJK0_ECTME</name>
<dbReference type="InterPro" id="IPR050471">
    <property type="entry name" value="AB_hydrolase"/>
</dbReference>
<evidence type="ECO:0000313" key="3">
    <source>
        <dbReference type="EMBL" id="WXL27166.1"/>
    </source>
</evidence>
<keyword evidence="3" id="KW-0378">Hydrolase</keyword>
<evidence type="ECO:0000256" key="1">
    <source>
        <dbReference type="SAM" id="SignalP"/>
    </source>
</evidence>
<dbReference type="Proteomes" id="UP001476583">
    <property type="component" value="Chromosome"/>
</dbReference>
<dbReference type="PANTHER" id="PTHR43433">
    <property type="entry name" value="HYDROLASE, ALPHA/BETA FOLD FAMILY PROTEIN"/>
    <property type="match status" value="1"/>
</dbReference>
<keyword evidence="1" id="KW-0732">Signal</keyword>
<dbReference type="PANTHER" id="PTHR43433:SF5">
    <property type="entry name" value="AB HYDROLASE-1 DOMAIN-CONTAINING PROTEIN"/>
    <property type="match status" value="1"/>
</dbReference>
<gene>
    <name evidence="3" type="ORF">WG219_06860</name>
</gene>
<dbReference type="GO" id="GO:0016787">
    <property type="term" value="F:hydrolase activity"/>
    <property type="evidence" value="ECO:0007669"/>
    <property type="project" value="UniProtKB-KW"/>
</dbReference>
<dbReference type="Pfam" id="PF00561">
    <property type="entry name" value="Abhydrolase_1"/>
    <property type="match status" value="1"/>
</dbReference>
<reference evidence="3 4" key="1">
    <citation type="submission" date="2024-03" db="EMBL/GenBank/DDBJ databases">
        <title>Complete genome of BD2.</title>
        <authorList>
            <person name="Cao G."/>
        </authorList>
    </citation>
    <scope>NUCLEOTIDE SEQUENCE [LARGE SCALE GENOMIC DNA]</scope>
    <source>
        <strain evidence="3 4">BD2</strain>
    </source>
</reference>
<dbReference type="InterPro" id="IPR029058">
    <property type="entry name" value="AB_hydrolase_fold"/>
</dbReference>
<dbReference type="InterPro" id="IPR000073">
    <property type="entry name" value="AB_hydrolase_1"/>
</dbReference>
<evidence type="ECO:0000313" key="4">
    <source>
        <dbReference type="Proteomes" id="UP001476583"/>
    </source>
</evidence>
<protein>
    <submittedName>
        <fullName evidence="3">Alpha/beta hydrolase</fullName>
    </submittedName>
</protein>
<feature type="chain" id="PRO_5045742260" evidence="1">
    <location>
        <begin position="19"/>
        <end position="329"/>
    </location>
</feature>
<feature type="domain" description="AB hydrolase-1" evidence="2">
    <location>
        <begin position="49"/>
        <end position="299"/>
    </location>
</feature>
<dbReference type="EMBL" id="CP148074">
    <property type="protein sequence ID" value="WXL27166.1"/>
    <property type="molecule type" value="Genomic_DNA"/>
</dbReference>
<feature type="signal peptide" evidence="1">
    <location>
        <begin position="1"/>
        <end position="18"/>
    </location>
</feature>
<organism evidence="3 4">
    <name type="scientific">Ectopseudomonas mendocina</name>
    <name type="common">Pseudomonas mendocina</name>
    <dbReference type="NCBI Taxonomy" id="300"/>
    <lineage>
        <taxon>Bacteria</taxon>
        <taxon>Pseudomonadati</taxon>
        <taxon>Pseudomonadota</taxon>
        <taxon>Gammaproteobacteria</taxon>
        <taxon>Pseudomonadales</taxon>
        <taxon>Pseudomonadaceae</taxon>
        <taxon>Ectopseudomonas</taxon>
    </lineage>
</organism>
<dbReference type="SUPFAM" id="SSF53474">
    <property type="entry name" value="alpha/beta-Hydrolases"/>
    <property type="match status" value="1"/>
</dbReference>